<feature type="region of interest" description="Disordered" evidence="1">
    <location>
        <begin position="1"/>
        <end position="27"/>
    </location>
</feature>
<evidence type="ECO:0000256" key="1">
    <source>
        <dbReference type="SAM" id="MobiDB-lite"/>
    </source>
</evidence>
<feature type="compositionally biased region" description="Pro residues" evidence="1">
    <location>
        <begin position="8"/>
        <end position="21"/>
    </location>
</feature>
<protein>
    <recommendedName>
        <fullName evidence="3">DUF6533 domain-containing protein</fullName>
    </recommendedName>
</protein>
<dbReference type="AlphaFoldDB" id="A0A166H5Q7"/>
<name>A0A166H5Q7_9AGAM</name>
<feature type="transmembrane region" description="Helical" evidence="2">
    <location>
        <begin position="119"/>
        <end position="139"/>
    </location>
</feature>
<keyword evidence="2" id="KW-0472">Membrane</keyword>
<dbReference type="Proteomes" id="UP000076532">
    <property type="component" value="Unassembled WGS sequence"/>
</dbReference>
<proteinExistence type="predicted"/>
<evidence type="ECO:0000313" key="4">
    <source>
        <dbReference type="EMBL" id="KZP18511.1"/>
    </source>
</evidence>
<sequence>MEWSPHFSHPPIPPSPCPSPYTQPQKMSQMGLLTPNEEWYSTIIDTNATGALVLLVWEYLITFDDEVNFIWCKPNRALVKWLFLFLRYFSLFAQIGNQVLSEKIASSVPVSASSCRMWYTWRLVAAQVMLVAVEVLLIIRVYALYNKSKRIVLCLLTLVLAEVACSATNSIINIPRLLFSPACSTVLELRPVIQFGIISICTQTSILFLTIAKQLFASRAGLGRTPIVSLMIRDGLLAFVVIFGMQHSPSTSTGVEDCMTVIY</sequence>
<dbReference type="InterPro" id="IPR045340">
    <property type="entry name" value="DUF6533"/>
</dbReference>
<keyword evidence="2" id="KW-0812">Transmembrane</keyword>
<feature type="transmembrane region" description="Helical" evidence="2">
    <location>
        <begin position="81"/>
        <end position="99"/>
    </location>
</feature>
<gene>
    <name evidence="4" type="ORF">FIBSPDRAFT_593255</name>
</gene>
<dbReference type="EMBL" id="KV417572">
    <property type="protein sequence ID" value="KZP18511.1"/>
    <property type="molecule type" value="Genomic_DNA"/>
</dbReference>
<dbReference type="OrthoDB" id="2637653at2759"/>
<keyword evidence="5" id="KW-1185">Reference proteome</keyword>
<evidence type="ECO:0000259" key="3">
    <source>
        <dbReference type="Pfam" id="PF20151"/>
    </source>
</evidence>
<dbReference type="Pfam" id="PF20151">
    <property type="entry name" value="DUF6533"/>
    <property type="match status" value="1"/>
</dbReference>
<feature type="transmembrane region" description="Helical" evidence="2">
    <location>
        <begin position="151"/>
        <end position="172"/>
    </location>
</feature>
<feature type="domain" description="DUF6533" evidence="3">
    <location>
        <begin position="50"/>
        <end position="92"/>
    </location>
</feature>
<evidence type="ECO:0000256" key="2">
    <source>
        <dbReference type="SAM" id="Phobius"/>
    </source>
</evidence>
<evidence type="ECO:0000313" key="5">
    <source>
        <dbReference type="Proteomes" id="UP000076532"/>
    </source>
</evidence>
<dbReference type="STRING" id="436010.A0A166H5Q7"/>
<feature type="transmembrane region" description="Helical" evidence="2">
    <location>
        <begin position="39"/>
        <end position="60"/>
    </location>
</feature>
<keyword evidence="2" id="KW-1133">Transmembrane helix</keyword>
<feature type="transmembrane region" description="Helical" evidence="2">
    <location>
        <begin position="192"/>
        <end position="212"/>
    </location>
</feature>
<accession>A0A166H5Q7</accession>
<organism evidence="4 5">
    <name type="scientific">Athelia psychrophila</name>
    <dbReference type="NCBI Taxonomy" id="1759441"/>
    <lineage>
        <taxon>Eukaryota</taxon>
        <taxon>Fungi</taxon>
        <taxon>Dikarya</taxon>
        <taxon>Basidiomycota</taxon>
        <taxon>Agaricomycotina</taxon>
        <taxon>Agaricomycetes</taxon>
        <taxon>Agaricomycetidae</taxon>
        <taxon>Atheliales</taxon>
        <taxon>Atheliaceae</taxon>
        <taxon>Athelia</taxon>
    </lineage>
</organism>
<reference evidence="4 5" key="1">
    <citation type="journal article" date="2016" name="Mol. Biol. Evol.">
        <title>Comparative Genomics of Early-Diverging Mushroom-Forming Fungi Provides Insights into the Origins of Lignocellulose Decay Capabilities.</title>
        <authorList>
            <person name="Nagy L.G."/>
            <person name="Riley R."/>
            <person name="Tritt A."/>
            <person name="Adam C."/>
            <person name="Daum C."/>
            <person name="Floudas D."/>
            <person name="Sun H."/>
            <person name="Yadav J.S."/>
            <person name="Pangilinan J."/>
            <person name="Larsson K.H."/>
            <person name="Matsuura K."/>
            <person name="Barry K."/>
            <person name="Labutti K."/>
            <person name="Kuo R."/>
            <person name="Ohm R.A."/>
            <person name="Bhattacharya S.S."/>
            <person name="Shirouzu T."/>
            <person name="Yoshinaga Y."/>
            <person name="Martin F.M."/>
            <person name="Grigoriev I.V."/>
            <person name="Hibbett D.S."/>
        </authorList>
    </citation>
    <scope>NUCLEOTIDE SEQUENCE [LARGE SCALE GENOMIC DNA]</scope>
    <source>
        <strain evidence="4 5">CBS 109695</strain>
    </source>
</reference>